<name>A0A0J9UP76_DROSI</name>
<reference evidence="1 2" key="1">
    <citation type="journal article" date="2013" name="Genome Res.">
        <title>A second-generation assembly of the Drosophila simulans genome provides new insights into patterns of lineage-specific divergence.</title>
        <authorList>
            <person name="Hu T.T."/>
            <person name="Eisen M.B."/>
            <person name="Thornton K.R."/>
            <person name="Andolfatto P."/>
        </authorList>
    </citation>
    <scope>NUCLEOTIDE SEQUENCE [LARGE SCALE GENOMIC DNA]</scope>
    <source>
        <strain evidence="2">w501</strain>
    </source>
</reference>
<evidence type="ECO:0000313" key="1">
    <source>
        <dbReference type="EMBL" id="KMZ00541.1"/>
    </source>
</evidence>
<accession>A0A0J9UP76</accession>
<protein>
    <submittedName>
        <fullName evidence="1">Uncharacterized protein</fullName>
    </submittedName>
</protein>
<evidence type="ECO:0000313" key="2">
    <source>
        <dbReference type="Proteomes" id="UP000035880"/>
    </source>
</evidence>
<dbReference type="KEGG" id="dsi:Dsimw501_GD14802"/>
<sequence length="90" mass="9706">MRAIMSQSTHSGINMLHAEQWYIKQFLAFQRSKTTKYSTMFKYAVVVLALVACAAAKPGLLGPALAYSAPLAYTSPLAYKALPAAAPVLL</sequence>
<proteinExistence type="predicted"/>
<organism evidence="1 2">
    <name type="scientific">Drosophila simulans</name>
    <name type="common">Fruit fly</name>
    <dbReference type="NCBI Taxonomy" id="7240"/>
    <lineage>
        <taxon>Eukaryota</taxon>
        <taxon>Metazoa</taxon>
        <taxon>Ecdysozoa</taxon>
        <taxon>Arthropoda</taxon>
        <taxon>Hexapoda</taxon>
        <taxon>Insecta</taxon>
        <taxon>Pterygota</taxon>
        <taxon>Neoptera</taxon>
        <taxon>Endopterygota</taxon>
        <taxon>Diptera</taxon>
        <taxon>Brachycera</taxon>
        <taxon>Muscomorpha</taxon>
        <taxon>Ephydroidea</taxon>
        <taxon>Drosophilidae</taxon>
        <taxon>Drosophila</taxon>
        <taxon>Sophophora</taxon>
    </lineage>
</organism>
<dbReference type="InterPro" id="IPR054721">
    <property type="entry name" value="GEO12453p1-like"/>
</dbReference>
<dbReference type="AlphaFoldDB" id="A0A0J9UP76"/>
<dbReference type="EMBL" id="CM002912">
    <property type="protein sequence ID" value="KMZ00541.1"/>
    <property type="molecule type" value="Genomic_DNA"/>
</dbReference>
<gene>
    <name evidence="1" type="primary">Dsim\GD14802</name>
    <name evidence="1" type="ORF">Dsimw501_GD14802</name>
</gene>
<dbReference type="Bgee" id="FBgn0186475">
    <property type="expression patterns" value="Expressed in embryo and 3 other cell types or tissues"/>
</dbReference>
<dbReference type="Pfam" id="PF22861">
    <property type="entry name" value="GEO12453p1-like"/>
    <property type="match status" value="1"/>
</dbReference>
<dbReference type="Proteomes" id="UP000035880">
    <property type="component" value="Chromosome 3L"/>
</dbReference>